<dbReference type="Gene3D" id="3.40.50.1000">
    <property type="entry name" value="HAD superfamily/HAD-like"/>
    <property type="match status" value="1"/>
</dbReference>
<dbReference type="CDD" id="cd07516">
    <property type="entry name" value="HAD_Pase"/>
    <property type="match status" value="1"/>
</dbReference>
<dbReference type="InterPro" id="IPR000150">
    <property type="entry name" value="Cof"/>
</dbReference>
<protein>
    <submittedName>
        <fullName evidence="1">HAD superfamily hydrolase</fullName>
    </submittedName>
</protein>
<dbReference type="Proteomes" id="UP000229757">
    <property type="component" value="Chromosome"/>
</dbReference>
<dbReference type="SUPFAM" id="SSF56784">
    <property type="entry name" value="HAD-like"/>
    <property type="match status" value="1"/>
</dbReference>
<name>A0A2K8KTA9_9GAMM</name>
<reference evidence="1 2" key="1">
    <citation type="journal article" date="2017" name="Environ. Microbiol.">
        <title>Genomic and physiological analyses of 'Reinekea forsetii' reveal a versatile opportunistic lifestyle during spring algae blooms.</title>
        <authorList>
            <person name="Avci B."/>
            <person name="Hahnke R.L."/>
            <person name="Chafee M."/>
            <person name="Fischer T."/>
            <person name="Gruber-Vodicka H."/>
            <person name="Tegetmeyer H.E."/>
            <person name="Harder J."/>
            <person name="Fuchs B.M."/>
            <person name="Amann R.I."/>
            <person name="Teeling H."/>
        </authorList>
    </citation>
    <scope>NUCLEOTIDE SEQUENCE [LARGE SCALE GENOMIC DNA]</scope>
    <source>
        <strain evidence="1 2">Hel1_31_D35</strain>
    </source>
</reference>
<proteinExistence type="predicted"/>
<dbReference type="OrthoDB" id="9781413at2"/>
<dbReference type="Gene3D" id="3.30.1240.10">
    <property type="match status" value="1"/>
</dbReference>
<dbReference type="NCBIfam" id="TIGR01484">
    <property type="entry name" value="HAD-SF-IIB"/>
    <property type="match status" value="1"/>
</dbReference>
<dbReference type="GO" id="GO:0000287">
    <property type="term" value="F:magnesium ion binding"/>
    <property type="evidence" value="ECO:0007669"/>
    <property type="project" value="UniProtKB-ARBA"/>
</dbReference>
<dbReference type="InterPro" id="IPR006379">
    <property type="entry name" value="HAD-SF_hydro_IIB"/>
</dbReference>
<evidence type="ECO:0000313" key="1">
    <source>
        <dbReference type="EMBL" id="ATX76534.1"/>
    </source>
</evidence>
<keyword evidence="1" id="KW-0378">Hydrolase</keyword>
<dbReference type="PROSITE" id="PS01228">
    <property type="entry name" value="COF_1"/>
    <property type="match status" value="1"/>
</dbReference>
<dbReference type="AlphaFoldDB" id="A0A2K8KTA9"/>
<accession>A0A2K8KTA9</accession>
<dbReference type="Pfam" id="PF08282">
    <property type="entry name" value="Hydrolase_3"/>
    <property type="match status" value="1"/>
</dbReference>
<dbReference type="KEGG" id="rfo:REIFOR_01388"/>
<dbReference type="NCBIfam" id="TIGR00099">
    <property type="entry name" value="Cof-subfamily"/>
    <property type="match status" value="1"/>
</dbReference>
<dbReference type="GO" id="GO:0016791">
    <property type="term" value="F:phosphatase activity"/>
    <property type="evidence" value="ECO:0007669"/>
    <property type="project" value="TreeGrafter"/>
</dbReference>
<dbReference type="InterPro" id="IPR023214">
    <property type="entry name" value="HAD_sf"/>
</dbReference>
<dbReference type="GO" id="GO:0005829">
    <property type="term" value="C:cytosol"/>
    <property type="evidence" value="ECO:0007669"/>
    <property type="project" value="TreeGrafter"/>
</dbReference>
<organism evidence="1 2">
    <name type="scientific">Reinekea forsetii</name>
    <dbReference type="NCBI Taxonomy" id="1336806"/>
    <lineage>
        <taxon>Bacteria</taxon>
        <taxon>Pseudomonadati</taxon>
        <taxon>Pseudomonadota</taxon>
        <taxon>Gammaproteobacteria</taxon>
        <taxon>Oceanospirillales</taxon>
        <taxon>Saccharospirillaceae</taxon>
        <taxon>Reinekea</taxon>
    </lineage>
</organism>
<evidence type="ECO:0000313" key="2">
    <source>
        <dbReference type="Proteomes" id="UP000229757"/>
    </source>
</evidence>
<dbReference type="PROSITE" id="PS01229">
    <property type="entry name" value="COF_2"/>
    <property type="match status" value="1"/>
</dbReference>
<dbReference type="InterPro" id="IPR036412">
    <property type="entry name" value="HAD-like_sf"/>
</dbReference>
<dbReference type="EMBL" id="CP011797">
    <property type="protein sequence ID" value="ATX76534.1"/>
    <property type="molecule type" value="Genomic_DNA"/>
</dbReference>
<dbReference type="RefSeq" id="WP_100256872.1">
    <property type="nucleotide sequence ID" value="NZ_CP011797.1"/>
</dbReference>
<dbReference type="SFLD" id="SFLDS00003">
    <property type="entry name" value="Haloacid_Dehalogenase"/>
    <property type="match status" value="1"/>
</dbReference>
<dbReference type="PANTHER" id="PTHR10000:SF58">
    <property type="entry name" value="PYRIDOXAL PHOSPHATE PHOSPHATASE YBHA"/>
    <property type="match status" value="1"/>
</dbReference>
<sequence length="273" mass="30592">MYKLLALDLDGTVLNSDNRISAPLRTALRALQPYVHIVLVTGRHHTAARPYHAELGLTSPIICCNGTYLFDYAQQAVVQHNSIGKDQAREFVRNAEAKNLKLVMYAHDAMLYSRSQPITYMETLSRWADTIQVELRPDIRQIESFTDELDNTEHVWKFVIEGDDVGDFDQLDYIRSNFSGERSWLDRIDYAKHGNNKGKALAEYVQQRGFQADQVVAIGDNDNDISMLRYAGLGVAMLNANADVKQAAQLTTQASNDDANGLAALLVKLFPGE</sequence>
<gene>
    <name evidence="1" type="ORF">REIFOR_01388</name>
</gene>
<keyword evidence="2" id="KW-1185">Reference proteome</keyword>
<dbReference type="SFLD" id="SFLDG01140">
    <property type="entry name" value="C2.B:_Phosphomannomutase_and_P"/>
    <property type="match status" value="1"/>
</dbReference>
<dbReference type="PANTHER" id="PTHR10000">
    <property type="entry name" value="PHOSPHOSERINE PHOSPHATASE"/>
    <property type="match status" value="1"/>
</dbReference>